<evidence type="ECO:0000313" key="12">
    <source>
        <dbReference type="Proteomes" id="UP000240010"/>
    </source>
</evidence>
<dbReference type="Gene3D" id="3.30.200.20">
    <property type="entry name" value="Phosphorylase Kinase, domain 1"/>
    <property type="match status" value="1"/>
</dbReference>
<gene>
    <name evidence="8" type="primary">thrB</name>
    <name evidence="11" type="ORF">B0F87_101536</name>
</gene>
<keyword evidence="3 8" id="KW-0791">Threonine biosynthesis</keyword>
<dbReference type="Proteomes" id="UP000240010">
    <property type="component" value="Unassembled WGS sequence"/>
</dbReference>
<keyword evidence="5 8" id="KW-0418">Kinase</keyword>
<dbReference type="Gene3D" id="3.90.1200.10">
    <property type="match status" value="1"/>
</dbReference>
<evidence type="ECO:0000256" key="8">
    <source>
        <dbReference type="HAMAP-Rule" id="MF_00301"/>
    </source>
</evidence>
<dbReference type="PANTHER" id="PTHR21064:SF6">
    <property type="entry name" value="AMINOGLYCOSIDE PHOSPHOTRANSFERASE DOMAIN-CONTAINING PROTEIN"/>
    <property type="match status" value="1"/>
</dbReference>
<keyword evidence="2 8" id="KW-0808">Transferase</keyword>
<dbReference type="CDD" id="cd05153">
    <property type="entry name" value="HomoserineK_II"/>
    <property type="match status" value="1"/>
</dbReference>
<comment type="caution">
    <text evidence="11">The sequence shown here is derived from an EMBL/GenBank/DDBJ whole genome shotgun (WGS) entry which is preliminary data.</text>
</comment>
<proteinExistence type="inferred from homology"/>
<keyword evidence="4 8" id="KW-0547">Nucleotide-binding</keyword>
<reference evidence="11 12" key="1">
    <citation type="submission" date="2018-02" db="EMBL/GenBank/DDBJ databases">
        <title>Subsurface microbial communities from deep shales in Ohio and West Virginia, USA.</title>
        <authorList>
            <person name="Wrighton K."/>
        </authorList>
    </citation>
    <scope>NUCLEOTIDE SEQUENCE [LARGE SCALE GENOMIC DNA]</scope>
    <source>
        <strain evidence="11 12">OWC-DMM</strain>
    </source>
</reference>
<dbReference type="GO" id="GO:0009088">
    <property type="term" value="P:threonine biosynthetic process"/>
    <property type="evidence" value="ECO:0007669"/>
    <property type="project" value="UniProtKB-UniRule"/>
</dbReference>
<dbReference type="InterPro" id="IPR011009">
    <property type="entry name" value="Kinase-like_dom_sf"/>
</dbReference>
<evidence type="ECO:0000256" key="5">
    <source>
        <dbReference type="ARBA" id="ARBA00022777"/>
    </source>
</evidence>
<evidence type="ECO:0000256" key="1">
    <source>
        <dbReference type="ARBA" id="ARBA00022605"/>
    </source>
</evidence>
<dbReference type="EC" id="2.7.1.39" evidence="8 9"/>
<evidence type="ECO:0000256" key="2">
    <source>
        <dbReference type="ARBA" id="ARBA00022679"/>
    </source>
</evidence>
<dbReference type="GO" id="GO:0004413">
    <property type="term" value="F:homoserine kinase activity"/>
    <property type="evidence" value="ECO:0007669"/>
    <property type="project" value="UniProtKB-UniRule"/>
</dbReference>
<comment type="catalytic activity">
    <reaction evidence="8">
        <text>L-homoserine + ATP = O-phospho-L-homoserine + ADP + H(+)</text>
        <dbReference type="Rhea" id="RHEA:13985"/>
        <dbReference type="ChEBI" id="CHEBI:15378"/>
        <dbReference type="ChEBI" id="CHEBI:30616"/>
        <dbReference type="ChEBI" id="CHEBI:57476"/>
        <dbReference type="ChEBI" id="CHEBI:57590"/>
        <dbReference type="ChEBI" id="CHEBI:456216"/>
        <dbReference type="EC" id="2.7.1.39"/>
    </reaction>
</comment>
<comment type="similarity">
    <text evidence="7 8">Belongs to the pseudomonas-type ThrB family.</text>
</comment>
<evidence type="ECO:0000256" key="9">
    <source>
        <dbReference type="NCBIfam" id="TIGR00938"/>
    </source>
</evidence>
<evidence type="ECO:0000259" key="10">
    <source>
        <dbReference type="Pfam" id="PF01636"/>
    </source>
</evidence>
<dbReference type="HAMAP" id="MF_00301">
    <property type="entry name" value="Homoser_kinase_2"/>
    <property type="match status" value="1"/>
</dbReference>
<evidence type="ECO:0000256" key="3">
    <source>
        <dbReference type="ARBA" id="ARBA00022697"/>
    </source>
</evidence>
<dbReference type="InterPro" id="IPR005280">
    <property type="entry name" value="Homoserine_kinase_II"/>
</dbReference>
<dbReference type="NCBIfam" id="TIGR00938">
    <property type="entry name" value="thrB_alt"/>
    <property type="match status" value="1"/>
</dbReference>
<dbReference type="InterPro" id="IPR002575">
    <property type="entry name" value="Aminoglycoside_PTrfase"/>
</dbReference>
<dbReference type="InterPro" id="IPR050249">
    <property type="entry name" value="Pseudomonas-type_ThrB"/>
</dbReference>
<accession>A0A2S6HKY9</accession>
<feature type="domain" description="Aminoglycoside phosphotransferase" evidence="10">
    <location>
        <begin position="27"/>
        <end position="252"/>
    </location>
</feature>
<dbReference type="EMBL" id="PTIZ01000001">
    <property type="protein sequence ID" value="PPK78154.1"/>
    <property type="molecule type" value="Genomic_DNA"/>
</dbReference>
<protein>
    <recommendedName>
        <fullName evidence="8 9">Homoserine kinase</fullName>
        <shortName evidence="8">HK</shortName>
        <shortName evidence="8">HSK</shortName>
        <ecNumber evidence="8 9">2.7.1.39</ecNumber>
    </recommendedName>
</protein>
<dbReference type="RefSeq" id="WP_104427505.1">
    <property type="nucleotide sequence ID" value="NZ_PTIZ01000001.1"/>
</dbReference>
<evidence type="ECO:0000256" key="6">
    <source>
        <dbReference type="ARBA" id="ARBA00022840"/>
    </source>
</evidence>
<dbReference type="GO" id="GO:0005524">
    <property type="term" value="F:ATP binding"/>
    <property type="evidence" value="ECO:0007669"/>
    <property type="project" value="UniProtKB-KW"/>
</dbReference>
<dbReference type="PANTHER" id="PTHR21064">
    <property type="entry name" value="AMINOGLYCOSIDE PHOSPHOTRANSFERASE DOMAIN-CONTAINING PROTEIN-RELATED"/>
    <property type="match status" value="1"/>
</dbReference>
<keyword evidence="1 8" id="KW-0028">Amino-acid biosynthesis</keyword>
<name>A0A2S6HKY9_9GAMM</name>
<dbReference type="UniPathway" id="UPA00050">
    <property type="reaction ID" value="UER00064"/>
</dbReference>
<evidence type="ECO:0000256" key="7">
    <source>
        <dbReference type="ARBA" id="ARBA00038240"/>
    </source>
</evidence>
<dbReference type="Pfam" id="PF01636">
    <property type="entry name" value="APH"/>
    <property type="match status" value="1"/>
</dbReference>
<sequence length="322" mass="36144">MSVFTRITRPQLDQFFSAYTLGEVVSFEGITDGIDNTNYFVTTTQGSFVLTLFESLTADELPHFLKLLAHLGENNLPCPRPQGDRQANPLRHLNGKPAAVFKCLSGTATAIPSILHCQEIGLQLASLHRCTEDYVFPIKSGNDLNWCKTALSKIGAHLSATDRELIDDELAFQAENKPVNLPRGVIHADLFRDNVLFVDGQLSGLLDFYSACTDTLLLDVAITANDWCCDNGTVNAEKFTALLTAYESLRPLEPLEKQHWPILLRAAALRFWLSRLEHQCYPRPGEITQQKDPLIFRRILLQHRQQTYLSSNANIFNLRSTA</sequence>
<organism evidence="11 12">
    <name type="scientific">Methylobacter tundripaludum</name>
    <dbReference type="NCBI Taxonomy" id="173365"/>
    <lineage>
        <taxon>Bacteria</taxon>
        <taxon>Pseudomonadati</taxon>
        <taxon>Pseudomonadota</taxon>
        <taxon>Gammaproteobacteria</taxon>
        <taxon>Methylococcales</taxon>
        <taxon>Methylococcaceae</taxon>
        <taxon>Methylobacter</taxon>
    </lineage>
</organism>
<dbReference type="AlphaFoldDB" id="A0A2S6HKY9"/>
<evidence type="ECO:0000313" key="11">
    <source>
        <dbReference type="EMBL" id="PPK78154.1"/>
    </source>
</evidence>
<keyword evidence="6 8" id="KW-0067">ATP-binding</keyword>
<evidence type="ECO:0000256" key="4">
    <source>
        <dbReference type="ARBA" id="ARBA00022741"/>
    </source>
</evidence>
<dbReference type="SUPFAM" id="SSF56112">
    <property type="entry name" value="Protein kinase-like (PK-like)"/>
    <property type="match status" value="1"/>
</dbReference>
<dbReference type="NCBIfam" id="NF003558">
    <property type="entry name" value="PRK05231.1"/>
    <property type="match status" value="1"/>
</dbReference>
<comment type="pathway">
    <text evidence="8">Amino-acid biosynthesis; L-threonine biosynthesis; L-threonine from L-aspartate: step 4/5.</text>
</comment>